<evidence type="ECO:0000256" key="6">
    <source>
        <dbReference type="ARBA" id="ARBA00022989"/>
    </source>
</evidence>
<keyword evidence="5 10" id="KW-0812">Transmembrane</keyword>
<feature type="region of interest" description="Disordered" evidence="11">
    <location>
        <begin position="826"/>
        <end position="889"/>
    </location>
</feature>
<keyword evidence="13" id="KW-1185">Reference proteome</keyword>
<evidence type="ECO:0000256" key="11">
    <source>
        <dbReference type="SAM" id="MobiDB-lite"/>
    </source>
</evidence>
<dbReference type="GO" id="GO:0034727">
    <property type="term" value="P:piecemeal microautophagy of the nucleus"/>
    <property type="evidence" value="ECO:0007669"/>
    <property type="project" value="TreeGrafter"/>
</dbReference>
<dbReference type="PANTHER" id="PTHR13038:SF10">
    <property type="entry name" value="AUTOPHAGY-RELATED PROTEIN 9"/>
    <property type="match status" value="1"/>
</dbReference>
<keyword evidence="6 10" id="KW-1133">Transmembrane helix</keyword>
<evidence type="ECO:0000256" key="4">
    <source>
        <dbReference type="ARBA" id="ARBA00022448"/>
    </source>
</evidence>
<feature type="transmembrane region" description="Helical" evidence="10">
    <location>
        <begin position="319"/>
        <end position="341"/>
    </location>
</feature>
<keyword evidence="8 10" id="KW-0445">Lipid transport</keyword>
<evidence type="ECO:0000256" key="9">
    <source>
        <dbReference type="ARBA" id="ARBA00023136"/>
    </source>
</evidence>
<accession>A0A7I8JWT4</accession>
<dbReference type="EMBL" id="LR746264">
    <property type="protein sequence ID" value="CAA7388269.1"/>
    <property type="molecule type" value="Genomic_DNA"/>
</dbReference>
<evidence type="ECO:0000313" key="12">
    <source>
        <dbReference type="EMBL" id="CAA7388269.1"/>
    </source>
</evidence>
<feature type="compositionally biased region" description="Low complexity" evidence="11">
    <location>
        <begin position="642"/>
        <end position="658"/>
    </location>
</feature>
<keyword evidence="4 10" id="KW-0813">Transport</keyword>
<comment type="caution">
    <text evidence="10">Lacks conserved residue(s) required for the propagation of feature annotation.</text>
</comment>
<evidence type="ECO:0000256" key="1">
    <source>
        <dbReference type="ARBA" id="ARBA00004511"/>
    </source>
</evidence>
<dbReference type="OrthoDB" id="2020634at2759"/>
<sequence length="889" mass="100165">MMFGSQKAGFTSYVFKWKRQGESSLSTGLIDDTSPEIELSDYRRLPGSGSESPSGLLNGEGLTSEPIADLDLFFWRVYNYYCEKGLWCIIVKWVVELLSLGFTLCFSGFFLLFVDWHGLRNAKCGMDAVESGIKPCDLAKEALHTHPLAPFTVTKGIIVGYLALLAFYLLFCFVRFFVQLKDTLEARKFYTNSLCITDREVQTISWSAVLDKVVQVQKSQKLCVVKDLSAHEIVMRIMRKENYLIGMINKGVLSFQVPWWIPGAGPEVKSGSGGKNNHLMLPKTLEWTLNWCILQSMFDRNFCVRRDFIDNPSSLRKRLMIVGLLMFLISPFLVIFSLVYLCLRHAEQFYNHPSTASSRRWSNLSKWIFREFNEVDHLFRYRTNASLQHASGFLKQFPSPIISLVAKFISFVSGGFAAVLIIIAFLEESLLEGHIFGRNLFWYAAVFGTVTAISRAAVSDEPHVIDPEGAMSLVVQHTHYMPKRWRGKENTYSVRREFETLFQYTGMMLLEEMVSIFLTPFLLVFAAPKRVDDILRFISDFTVHVEGVGHVCSFSTFDFQRHGNSKYGSPFSAPREQRSSQGKLEKSFLSFQNEYPEWEPDAQGLQLLATLRTFSEEQLLLPSSSDEIPWLYSSPFLHRRQQQQQQQQPSSSLSSRAQFPRAPRDLHHLLLHRRRNCAAEDHRALPCVLNWYYVARAEQGGAAGPAAAPEEDLPPERFWPPEELPTLEEEGRQRSHIHSSGSGTSLFFQHWDSSGGGGGGGAPWWARATEGGSVQASFKEPSRSLFQNPAARRSFTWDAGDEGPTVAGGGDMGAAQLRGSAGLSRTRLFSDSTHEEEFNLPFDIDPPPLGGLSGDSPPAAAAAAPPPLEGEDFSLREPPRRREGRIHSF</sequence>
<evidence type="ECO:0000256" key="10">
    <source>
        <dbReference type="RuleBase" id="RU364027"/>
    </source>
</evidence>
<feature type="region of interest" description="Disordered" evidence="11">
    <location>
        <begin position="639"/>
        <end position="659"/>
    </location>
</feature>
<dbReference type="GO" id="GO:0006869">
    <property type="term" value="P:lipid transport"/>
    <property type="evidence" value="ECO:0007669"/>
    <property type="project" value="UniProtKB-KW"/>
</dbReference>
<dbReference type="GO" id="GO:0061709">
    <property type="term" value="P:reticulophagy"/>
    <property type="evidence" value="ECO:0007669"/>
    <property type="project" value="TreeGrafter"/>
</dbReference>
<name>A0A7I8JWT4_SPIIN</name>
<dbReference type="GO" id="GO:0034045">
    <property type="term" value="C:phagophore assembly site membrane"/>
    <property type="evidence" value="ECO:0007669"/>
    <property type="project" value="UniProtKB-SubCell"/>
</dbReference>
<comment type="similarity">
    <text evidence="2 10">Belongs to the ATG9 family.</text>
</comment>
<keyword evidence="7 10" id="KW-0072">Autophagy</keyword>
<dbReference type="GO" id="GO:0034497">
    <property type="term" value="P:protein localization to phagophore assembly site"/>
    <property type="evidence" value="ECO:0007669"/>
    <property type="project" value="TreeGrafter"/>
</dbReference>
<dbReference type="Pfam" id="PF04109">
    <property type="entry name" value="ATG9"/>
    <property type="match status" value="1"/>
</dbReference>
<protein>
    <recommendedName>
        <fullName evidence="3 10">Autophagy-related protein 9</fullName>
    </recommendedName>
</protein>
<gene>
    <name evidence="12" type="ORF">SI8410_01000537</name>
</gene>
<feature type="transmembrane region" description="Helical" evidence="10">
    <location>
        <begin position="401"/>
        <end position="427"/>
    </location>
</feature>
<evidence type="ECO:0000256" key="5">
    <source>
        <dbReference type="ARBA" id="ARBA00022692"/>
    </source>
</evidence>
<feature type="transmembrane region" description="Helical" evidence="10">
    <location>
        <begin position="93"/>
        <end position="113"/>
    </location>
</feature>
<dbReference type="InterPro" id="IPR007241">
    <property type="entry name" value="Autophagy-rel_prot_9"/>
</dbReference>
<feature type="compositionally biased region" description="Low complexity" evidence="11">
    <location>
        <begin position="854"/>
        <end position="863"/>
    </location>
</feature>
<comment type="subcellular location">
    <subcellularLocation>
        <location evidence="1 10">Preautophagosomal structure membrane</location>
        <topology evidence="1 10">Multi-pass membrane protein</topology>
    </subcellularLocation>
</comment>
<organism evidence="12 13">
    <name type="scientific">Spirodela intermedia</name>
    <name type="common">Intermediate duckweed</name>
    <dbReference type="NCBI Taxonomy" id="51605"/>
    <lineage>
        <taxon>Eukaryota</taxon>
        <taxon>Viridiplantae</taxon>
        <taxon>Streptophyta</taxon>
        <taxon>Embryophyta</taxon>
        <taxon>Tracheophyta</taxon>
        <taxon>Spermatophyta</taxon>
        <taxon>Magnoliopsida</taxon>
        <taxon>Liliopsida</taxon>
        <taxon>Araceae</taxon>
        <taxon>Lemnoideae</taxon>
        <taxon>Spirodela</taxon>
    </lineage>
</organism>
<dbReference type="PANTHER" id="PTHR13038">
    <property type="entry name" value="APG9 AUTOPHAGY 9"/>
    <property type="match status" value="1"/>
</dbReference>
<reference evidence="12" key="1">
    <citation type="submission" date="2020-02" db="EMBL/GenBank/DDBJ databases">
        <authorList>
            <person name="Scholz U."/>
            <person name="Mascher M."/>
            <person name="Fiebig A."/>
        </authorList>
    </citation>
    <scope>NUCLEOTIDE SEQUENCE</scope>
</reference>
<keyword evidence="9 10" id="KW-0472">Membrane</keyword>
<feature type="transmembrane region" description="Helical" evidence="10">
    <location>
        <begin position="157"/>
        <end position="178"/>
    </location>
</feature>
<dbReference type="GO" id="GO:0005776">
    <property type="term" value="C:autophagosome"/>
    <property type="evidence" value="ECO:0007669"/>
    <property type="project" value="TreeGrafter"/>
</dbReference>
<evidence type="ECO:0000256" key="3">
    <source>
        <dbReference type="ARBA" id="ARBA00018074"/>
    </source>
</evidence>
<proteinExistence type="inferred from homology"/>
<dbReference type="AlphaFoldDB" id="A0A7I8JWT4"/>
<dbReference type="Proteomes" id="UP000663760">
    <property type="component" value="Chromosome 1"/>
</dbReference>
<evidence type="ECO:0000313" key="13">
    <source>
        <dbReference type="Proteomes" id="UP000663760"/>
    </source>
</evidence>
<dbReference type="GO" id="GO:0000422">
    <property type="term" value="P:autophagy of mitochondrion"/>
    <property type="evidence" value="ECO:0007669"/>
    <property type="project" value="TreeGrafter"/>
</dbReference>
<evidence type="ECO:0000256" key="8">
    <source>
        <dbReference type="ARBA" id="ARBA00023055"/>
    </source>
</evidence>
<evidence type="ECO:0000256" key="2">
    <source>
        <dbReference type="ARBA" id="ARBA00006185"/>
    </source>
</evidence>
<comment type="function">
    <text evidence="10">Phospholipid scramblase involved in autophagy. Cycles between the preautophagosomal structure/phagophore assembly site (PAS) and the cytoplasmic vesicle pool and supplies membrane for the growing autophagosome. Lipid scramblase activity plays a key role in preautophagosomal structure/phagophore assembly by distributing the phospholipids that arrive through ATG2 from the cytoplasmic to the luminal leaflet of the bilayer, thereby driving autophagosomal membrane expansion.</text>
</comment>
<evidence type="ECO:0000256" key="7">
    <source>
        <dbReference type="ARBA" id="ARBA00023006"/>
    </source>
</evidence>